<evidence type="ECO:0000313" key="2">
    <source>
        <dbReference type="Proteomes" id="UP001732700"/>
    </source>
</evidence>
<reference evidence="1" key="1">
    <citation type="submission" date="2021-05" db="EMBL/GenBank/DDBJ databases">
        <authorList>
            <person name="Scholz U."/>
            <person name="Mascher M."/>
            <person name="Fiebig A."/>
        </authorList>
    </citation>
    <scope>NUCLEOTIDE SEQUENCE [LARGE SCALE GENOMIC DNA]</scope>
</reference>
<sequence length="165" mass="18365">MRTVFIIALTSLAATNAVQLDTACIQGCGQCQQQQQQWHQWMNTCSSFLQQCSPMMAPVSQMWETSSCQMMQQRCCQQLAQISELARCQAICGVTQAIMQQQPGQSFDQPPQQLQFELMRMTIQTLPSICNVYIPEYCTAAPCNRITPSPYRMPMAATCAGGACC</sequence>
<reference evidence="1" key="2">
    <citation type="submission" date="2025-09" db="UniProtKB">
        <authorList>
            <consortium name="EnsemblPlants"/>
        </authorList>
    </citation>
    <scope>IDENTIFICATION</scope>
</reference>
<accession>A0ACD6ACT9</accession>
<name>A0ACD6ACT9_AVESA</name>
<proteinExistence type="predicted"/>
<dbReference type="EnsemblPlants" id="AVESA.00010b.r2.7DG1334805.1">
    <property type="protein sequence ID" value="AVESA.00010b.r2.7DG1334805.1.CDS.1"/>
    <property type="gene ID" value="AVESA.00010b.r2.7DG1334805"/>
</dbReference>
<organism evidence="1 2">
    <name type="scientific">Avena sativa</name>
    <name type="common">Oat</name>
    <dbReference type="NCBI Taxonomy" id="4498"/>
    <lineage>
        <taxon>Eukaryota</taxon>
        <taxon>Viridiplantae</taxon>
        <taxon>Streptophyta</taxon>
        <taxon>Embryophyta</taxon>
        <taxon>Tracheophyta</taxon>
        <taxon>Spermatophyta</taxon>
        <taxon>Magnoliopsida</taxon>
        <taxon>Liliopsida</taxon>
        <taxon>Poales</taxon>
        <taxon>Poaceae</taxon>
        <taxon>BOP clade</taxon>
        <taxon>Pooideae</taxon>
        <taxon>Poodae</taxon>
        <taxon>Poeae</taxon>
        <taxon>Poeae Chloroplast Group 1 (Aveneae type)</taxon>
        <taxon>Aveninae</taxon>
        <taxon>Avena</taxon>
    </lineage>
</organism>
<protein>
    <submittedName>
        <fullName evidence="1">Uncharacterized protein</fullName>
    </submittedName>
</protein>
<evidence type="ECO:0000313" key="1">
    <source>
        <dbReference type="EnsemblPlants" id="AVESA.00010b.r2.7DG1334805.1.CDS.1"/>
    </source>
</evidence>
<keyword evidence="2" id="KW-1185">Reference proteome</keyword>
<dbReference type="Proteomes" id="UP001732700">
    <property type="component" value="Chromosome 7D"/>
</dbReference>